<dbReference type="Proteomes" id="UP000616769">
    <property type="component" value="Unassembled WGS sequence"/>
</dbReference>
<dbReference type="AlphaFoldDB" id="A0A132AKU6"/>
<organism evidence="1 2">
    <name type="scientific">Sarcoptes scabiei</name>
    <name type="common">Itch mite</name>
    <name type="synonym">Acarus scabiei</name>
    <dbReference type="NCBI Taxonomy" id="52283"/>
    <lineage>
        <taxon>Eukaryota</taxon>
        <taxon>Metazoa</taxon>
        <taxon>Ecdysozoa</taxon>
        <taxon>Arthropoda</taxon>
        <taxon>Chelicerata</taxon>
        <taxon>Arachnida</taxon>
        <taxon>Acari</taxon>
        <taxon>Acariformes</taxon>
        <taxon>Sarcoptiformes</taxon>
        <taxon>Astigmata</taxon>
        <taxon>Psoroptidia</taxon>
        <taxon>Sarcoptoidea</taxon>
        <taxon>Sarcoptidae</taxon>
        <taxon>Sarcoptinae</taxon>
        <taxon>Sarcoptes</taxon>
    </lineage>
</organism>
<evidence type="ECO:0000313" key="1">
    <source>
        <dbReference type="EMBL" id="KPM11195.1"/>
    </source>
</evidence>
<gene>
    <name evidence="1" type="ORF">QR98_0097650</name>
</gene>
<sequence>MLAFLIEIAATFGGSHLTIHHVIDVIEMCHHQIREYILEQTSQKFQHHKMIDSLKRQSSSSSSRSSSASSTSNLATVAPNRLADSYLDILPLMLFLIKKLDPKTDYDFFYDVELGFFSDQKITKKMATKSLNESNSNLVSYWNRIRMRKESSITTKAIDVQCKSNRTNYLILKKTYNCFYLKCIHLILSSTPDCWRFMTNHFIEIVW</sequence>
<accession>A0A132AKU6</accession>
<dbReference type="VEuPathDB" id="VectorBase:SSCA001746"/>
<evidence type="ECO:0000313" key="2">
    <source>
        <dbReference type="Proteomes" id="UP000616769"/>
    </source>
</evidence>
<proteinExistence type="predicted"/>
<protein>
    <submittedName>
        <fullName evidence="1">Uncharacterized protein</fullName>
    </submittedName>
</protein>
<comment type="caution">
    <text evidence="1">The sequence shown here is derived from an EMBL/GenBank/DDBJ whole genome shotgun (WGS) entry which is preliminary data.</text>
</comment>
<dbReference type="OrthoDB" id="6516304at2759"/>
<name>A0A132AKU6_SARSC</name>
<dbReference type="EMBL" id="JXLN01016652">
    <property type="protein sequence ID" value="KPM11195.1"/>
    <property type="molecule type" value="Genomic_DNA"/>
</dbReference>
<reference evidence="1 2" key="1">
    <citation type="journal article" date="2015" name="Parasit. Vectors">
        <title>Draft genome of the scabies mite.</title>
        <authorList>
            <person name="Rider S.D.Jr."/>
            <person name="Morgan M.S."/>
            <person name="Arlian L.G."/>
        </authorList>
    </citation>
    <scope>NUCLEOTIDE SEQUENCE [LARGE SCALE GENOMIC DNA]</scope>
    <source>
        <strain evidence="1">Arlian Lab</strain>
    </source>
</reference>